<evidence type="ECO:0000256" key="3">
    <source>
        <dbReference type="ARBA" id="ARBA00022679"/>
    </source>
</evidence>
<sequence>MAKKIQPMNISAVISNLSSYQPIYEIRFRIKMTINFRAHSLDLHKTTTCLKTLIKQPFFKRSVSDTIEFTRVFPPRHLICFKQWNAKMVLEILLSAMNLKCRMRDTHNKKLDVLPNTKVMILSEVNEPMLNMAVSKAASLLGANDVNIVDQVVWEHDYNGKIFSDMADIIFVSTKTHMCIQRFADKSSVPVLCMMSRTHASIQSLSTVMSIMEEYGSMQGVNLSYVGPPHPVLNSYLLLCPMLGANIRFKCGCNECPVTPLLLDASKAMTAKTATETEQCMHAKEALKNACVVIAGPTASKDKIHEFAMDMQEINKLTAFRWIFFHTCPRGAEVDDLLFWNCNARTFNAFHNMQYIAAALMAAHVRNYRF</sequence>
<gene>
    <name evidence="5" type="primary">HaOG207135</name>
    <name evidence="5" type="ORF">B5X24_HaOG207135</name>
</gene>
<dbReference type="InterPro" id="IPR036901">
    <property type="entry name" value="Asp/Orn_carbamoylTrfase_sf"/>
</dbReference>
<dbReference type="PANTHER" id="PTHR45753:SF3">
    <property type="entry name" value="ORNITHINE TRANSCARBAMYLASE, MITOCHONDRIAL"/>
    <property type="match status" value="1"/>
</dbReference>
<dbReference type="InterPro" id="IPR006131">
    <property type="entry name" value="Asp_carbamoyltransf_Asp/Orn-bd"/>
</dbReference>
<accession>A0A2W1BIE1</accession>
<evidence type="ECO:0000259" key="4">
    <source>
        <dbReference type="Pfam" id="PF00185"/>
    </source>
</evidence>
<dbReference type="Pfam" id="PF00185">
    <property type="entry name" value="OTCace"/>
    <property type="match status" value="1"/>
</dbReference>
<comment type="similarity">
    <text evidence="1">Belongs to the aspartate/ornithine carbamoyltransferase superfamily. OTCase family.</text>
</comment>
<evidence type="ECO:0000256" key="1">
    <source>
        <dbReference type="ARBA" id="ARBA00007805"/>
    </source>
</evidence>
<dbReference type="AlphaFoldDB" id="A0A2W1BIE1"/>
<feature type="domain" description="Aspartate/ornithine carbamoyltransferase Asp/Orn-binding" evidence="4">
    <location>
        <begin position="219"/>
        <end position="363"/>
    </location>
</feature>
<dbReference type="Gene3D" id="3.40.50.1370">
    <property type="entry name" value="Aspartate/ornithine carbamoyltransferase"/>
    <property type="match status" value="2"/>
</dbReference>
<dbReference type="GO" id="GO:0019240">
    <property type="term" value="P:citrulline biosynthetic process"/>
    <property type="evidence" value="ECO:0007669"/>
    <property type="project" value="TreeGrafter"/>
</dbReference>
<dbReference type="PANTHER" id="PTHR45753">
    <property type="entry name" value="ORNITHINE CARBAMOYLTRANSFERASE, MITOCHONDRIAL"/>
    <property type="match status" value="1"/>
</dbReference>
<dbReference type="GO" id="GO:0016597">
    <property type="term" value="F:amino acid binding"/>
    <property type="evidence" value="ECO:0007669"/>
    <property type="project" value="InterPro"/>
</dbReference>
<name>A0A2W1BIE1_HELAM</name>
<dbReference type="OrthoDB" id="10252326at2759"/>
<protein>
    <recommendedName>
        <fullName evidence="2">ornithine carbamoyltransferase</fullName>
        <ecNumber evidence="2">2.1.3.3</ecNumber>
    </recommendedName>
</protein>
<dbReference type="EMBL" id="KZ150025">
    <property type="protein sequence ID" value="PZC74822.1"/>
    <property type="molecule type" value="Genomic_DNA"/>
</dbReference>
<dbReference type="GO" id="GO:0004585">
    <property type="term" value="F:ornithine carbamoyltransferase activity"/>
    <property type="evidence" value="ECO:0007669"/>
    <property type="project" value="UniProtKB-EC"/>
</dbReference>
<dbReference type="GO" id="GO:0042450">
    <property type="term" value="P:L-arginine biosynthetic process via ornithine"/>
    <property type="evidence" value="ECO:0007669"/>
    <property type="project" value="TreeGrafter"/>
</dbReference>
<evidence type="ECO:0000313" key="5">
    <source>
        <dbReference type="EMBL" id="PZC74822.1"/>
    </source>
</evidence>
<evidence type="ECO:0000256" key="2">
    <source>
        <dbReference type="ARBA" id="ARBA00013007"/>
    </source>
</evidence>
<proteinExistence type="inferred from homology"/>
<dbReference type="EC" id="2.1.3.3" evidence="2"/>
<dbReference type="GO" id="GO:0005739">
    <property type="term" value="C:mitochondrion"/>
    <property type="evidence" value="ECO:0007669"/>
    <property type="project" value="TreeGrafter"/>
</dbReference>
<keyword evidence="6" id="KW-1185">Reference proteome</keyword>
<reference evidence="5 6" key="1">
    <citation type="journal article" date="2017" name="BMC Biol.">
        <title>Genomic innovations, transcriptional plasticity and gene loss underlying the evolution and divergence of two highly polyphagous and invasive Helicoverpa pest species.</title>
        <authorList>
            <person name="Pearce S.L."/>
            <person name="Clarke D.F."/>
            <person name="East P.D."/>
            <person name="Elfekih S."/>
            <person name="Gordon K.H."/>
            <person name="Jermiin L.S."/>
            <person name="McGaughran A."/>
            <person name="Oakeshott J.G."/>
            <person name="Papanikolaou A."/>
            <person name="Perera O.P."/>
            <person name="Rane R.V."/>
            <person name="Richards S."/>
            <person name="Tay W.T."/>
            <person name="Walsh T.K."/>
            <person name="Anderson A."/>
            <person name="Anderson C.J."/>
            <person name="Asgari S."/>
            <person name="Board P.G."/>
            <person name="Bretschneider A."/>
            <person name="Campbell P.M."/>
            <person name="Chertemps T."/>
            <person name="Christeller J.T."/>
            <person name="Coppin C.W."/>
            <person name="Downes S.J."/>
            <person name="Duan G."/>
            <person name="Farnsworth C.A."/>
            <person name="Good R.T."/>
            <person name="Han L.B."/>
            <person name="Han Y.C."/>
            <person name="Hatje K."/>
            <person name="Horne I."/>
            <person name="Huang Y.P."/>
            <person name="Hughes D.S."/>
            <person name="Jacquin-Joly E."/>
            <person name="James W."/>
            <person name="Jhangiani S."/>
            <person name="Kollmar M."/>
            <person name="Kuwar S.S."/>
            <person name="Li S."/>
            <person name="Liu N.Y."/>
            <person name="Maibeche M.T."/>
            <person name="Miller J.R."/>
            <person name="Montagne N."/>
            <person name="Perry T."/>
            <person name="Qu J."/>
            <person name="Song S.V."/>
            <person name="Sutton G.G."/>
            <person name="Vogel H."/>
            <person name="Walenz B.P."/>
            <person name="Xu W."/>
            <person name="Zhang H.J."/>
            <person name="Zou Z."/>
            <person name="Batterham P."/>
            <person name="Edwards O.R."/>
            <person name="Feyereisen R."/>
            <person name="Gibbs R.A."/>
            <person name="Heckel D.G."/>
            <person name="McGrath A."/>
            <person name="Robin C."/>
            <person name="Scherer S.E."/>
            <person name="Worley K.C."/>
            <person name="Wu Y.D."/>
        </authorList>
    </citation>
    <scope>NUCLEOTIDE SEQUENCE [LARGE SCALE GENOMIC DNA]</scope>
    <source>
        <strain evidence="5">Harm_GR_Male_#8</strain>
        <tissue evidence="5">Whole organism</tissue>
    </source>
</reference>
<keyword evidence="3" id="KW-0808">Transferase</keyword>
<dbReference type="Proteomes" id="UP000249218">
    <property type="component" value="Unassembled WGS sequence"/>
</dbReference>
<organism evidence="5 6">
    <name type="scientific">Helicoverpa armigera</name>
    <name type="common">Cotton bollworm</name>
    <name type="synonym">Heliothis armigera</name>
    <dbReference type="NCBI Taxonomy" id="29058"/>
    <lineage>
        <taxon>Eukaryota</taxon>
        <taxon>Metazoa</taxon>
        <taxon>Ecdysozoa</taxon>
        <taxon>Arthropoda</taxon>
        <taxon>Hexapoda</taxon>
        <taxon>Insecta</taxon>
        <taxon>Pterygota</taxon>
        <taxon>Neoptera</taxon>
        <taxon>Endopterygota</taxon>
        <taxon>Lepidoptera</taxon>
        <taxon>Glossata</taxon>
        <taxon>Ditrysia</taxon>
        <taxon>Noctuoidea</taxon>
        <taxon>Noctuidae</taxon>
        <taxon>Heliothinae</taxon>
        <taxon>Helicoverpa</taxon>
    </lineage>
</organism>
<evidence type="ECO:0000313" key="6">
    <source>
        <dbReference type="Proteomes" id="UP000249218"/>
    </source>
</evidence>
<dbReference type="SUPFAM" id="SSF53671">
    <property type="entry name" value="Aspartate/ornithine carbamoyltransferase"/>
    <property type="match status" value="1"/>
</dbReference>